<sequence length="366" mass="40570">MTDNIDVVPEPVSTADDVELTIRQAYQTESDLKFTCSASWTIKQVKEHVRDNLNNHPDVLSQRLIYSGAPLNNDQVLSDILRERNHVAGDQIFFHLMIAQPYQQEPPSADVRRRNVNSTGVSASNTTSNSSSVYPAYAQNIVAWEQYWAAYNQLTPEDQISEHQRLIAHYYTYAMMNPASPVPQFSTNTHEQNAALWRARVQGVAPGAVGGAQANDNQGAAAQRNHGRVDILELGYRIFKLVLLFSAILLYSSFERFAVVLCAALFIYFIQLRRNHARNRAQAAAAAAPPANQEPLVNNNNNGENEGDNMTPRAEGEDGTTSDDQPAQPAALQPTGMQVFIATCYSFVTSFFASLVPDHPMPMDLN</sequence>
<evidence type="ECO:0000256" key="6">
    <source>
        <dbReference type="SAM" id="MobiDB-lite"/>
    </source>
</evidence>
<dbReference type="PANTHER" id="PTHR12943:SF27">
    <property type="entry name" value="HOMOCYSTEINE-INDUCED ENDOPLASMIC RETICULUM PROTEIN, ISOFORM A"/>
    <property type="match status" value="1"/>
</dbReference>
<evidence type="ECO:0000256" key="1">
    <source>
        <dbReference type="ARBA" id="ARBA00004370"/>
    </source>
</evidence>
<accession>A0A1I7T264</accession>
<dbReference type="WBParaSite" id="Csp11.Scaffold475.g1703.t1">
    <property type="protein sequence ID" value="Csp11.Scaffold475.g1703.t1"/>
    <property type="gene ID" value="Csp11.Scaffold475.g1703"/>
</dbReference>
<keyword evidence="4 7" id="KW-0472">Membrane</keyword>
<dbReference type="InterPro" id="IPR029071">
    <property type="entry name" value="Ubiquitin-like_domsf"/>
</dbReference>
<keyword evidence="9" id="KW-1185">Reference proteome</keyword>
<feature type="compositionally biased region" description="Low complexity" evidence="6">
    <location>
        <begin position="283"/>
        <end position="304"/>
    </location>
</feature>
<evidence type="ECO:0000256" key="5">
    <source>
        <dbReference type="ARBA" id="ARBA00023230"/>
    </source>
</evidence>
<comment type="subcellular location">
    <subcellularLocation>
        <location evidence="1">Membrane</location>
    </subcellularLocation>
</comment>
<dbReference type="SUPFAM" id="SSF54236">
    <property type="entry name" value="Ubiquitin-like"/>
    <property type="match status" value="1"/>
</dbReference>
<evidence type="ECO:0000259" key="8">
    <source>
        <dbReference type="PROSITE" id="PS50053"/>
    </source>
</evidence>
<dbReference type="GO" id="GO:0016020">
    <property type="term" value="C:membrane"/>
    <property type="evidence" value="ECO:0007669"/>
    <property type="project" value="UniProtKB-SubCell"/>
</dbReference>
<feature type="transmembrane region" description="Helical" evidence="7">
    <location>
        <begin position="257"/>
        <end position="272"/>
    </location>
</feature>
<keyword evidence="2 7" id="KW-0812">Transmembrane</keyword>
<feature type="transmembrane region" description="Helical" evidence="7">
    <location>
        <begin position="339"/>
        <end position="356"/>
    </location>
</feature>
<evidence type="ECO:0000256" key="7">
    <source>
        <dbReference type="SAM" id="Phobius"/>
    </source>
</evidence>
<dbReference type="SMART" id="SM00213">
    <property type="entry name" value="UBQ"/>
    <property type="match status" value="1"/>
</dbReference>
<organism evidence="9 10">
    <name type="scientific">Caenorhabditis tropicalis</name>
    <dbReference type="NCBI Taxonomy" id="1561998"/>
    <lineage>
        <taxon>Eukaryota</taxon>
        <taxon>Metazoa</taxon>
        <taxon>Ecdysozoa</taxon>
        <taxon>Nematoda</taxon>
        <taxon>Chromadorea</taxon>
        <taxon>Rhabditida</taxon>
        <taxon>Rhabditina</taxon>
        <taxon>Rhabditomorpha</taxon>
        <taxon>Rhabditoidea</taxon>
        <taxon>Rhabditidae</taxon>
        <taxon>Peloderinae</taxon>
        <taxon>Caenorhabditis</taxon>
    </lineage>
</organism>
<dbReference type="Gene3D" id="3.10.20.90">
    <property type="entry name" value="Phosphatidylinositol 3-kinase Catalytic Subunit, Chain A, domain 1"/>
    <property type="match status" value="1"/>
</dbReference>
<dbReference type="GO" id="GO:0030968">
    <property type="term" value="P:endoplasmic reticulum unfolded protein response"/>
    <property type="evidence" value="ECO:0007669"/>
    <property type="project" value="TreeGrafter"/>
</dbReference>
<feature type="region of interest" description="Disordered" evidence="6">
    <location>
        <begin position="283"/>
        <end position="329"/>
    </location>
</feature>
<evidence type="ECO:0000256" key="3">
    <source>
        <dbReference type="ARBA" id="ARBA00022989"/>
    </source>
</evidence>
<keyword evidence="3 7" id="KW-1133">Transmembrane helix</keyword>
<dbReference type="eggNOG" id="KOG4583">
    <property type="taxonomic scope" value="Eukaryota"/>
</dbReference>
<proteinExistence type="predicted"/>
<evidence type="ECO:0000313" key="10">
    <source>
        <dbReference type="WBParaSite" id="Csp11.Scaffold475.g1703.t1"/>
    </source>
</evidence>
<dbReference type="PROSITE" id="PS50053">
    <property type="entry name" value="UBIQUITIN_2"/>
    <property type="match status" value="1"/>
</dbReference>
<dbReference type="AlphaFoldDB" id="A0A1I7T264"/>
<reference evidence="10" key="1">
    <citation type="submission" date="2016-11" db="UniProtKB">
        <authorList>
            <consortium name="WormBaseParasite"/>
        </authorList>
    </citation>
    <scope>IDENTIFICATION</scope>
</reference>
<evidence type="ECO:0000256" key="4">
    <source>
        <dbReference type="ARBA" id="ARBA00023136"/>
    </source>
</evidence>
<evidence type="ECO:0000313" key="9">
    <source>
        <dbReference type="Proteomes" id="UP000095282"/>
    </source>
</evidence>
<dbReference type="STRING" id="1561998.A0A1I7T264"/>
<protein>
    <submittedName>
        <fullName evidence="10">Ubiquitin-like domain-containing protein</fullName>
    </submittedName>
</protein>
<dbReference type="InterPro" id="IPR039751">
    <property type="entry name" value="HERPUD1/2"/>
</dbReference>
<dbReference type="InterPro" id="IPR000626">
    <property type="entry name" value="Ubiquitin-like_dom"/>
</dbReference>
<dbReference type="Proteomes" id="UP000095282">
    <property type="component" value="Unplaced"/>
</dbReference>
<dbReference type="FunFam" id="3.10.20.90:FF:000046">
    <property type="entry name" value="Homocysteine-responsive endoplasmic reticulum-resident ubiquitin-like domain member 2 protein"/>
    <property type="match status" value="1"/>
</dbReference>
<keyword evidence="5" id="KW-0834">Unfolded protein response</keyword>
<name>A0A1I7T264_9PELO</name>
<dbReference type="PANTHER" id="PTHR12943">
    <property type="entry name" value="HOMOCYSTEINE-RESPONSIVE ENDOPLASMIC RETICULUM-RESIDENT UNIQUITIN-LIKE DOMAIN HERPUD PROTEIN FAMILY MEMBER"/>
    <property type="match status" value="1"/>
</dbReference>
<evidence type="ECO:0000256" key="2">
    <source>
        <dbReference type="ARBA" id="ARBA00022692"/>
    </source>
</evidence>
<dbReference type="Pfam" id="PF00240">
    <property type="entry name" value="ubiquitin"/>
    <property type="match status" value="1"/>
</dbReference>
<feature type="domain" description="Ubiquitin-like" evidence="8">
    <location>
        <begin position="18"/>
        <end position="79"/>
    </location>
</feature>